<organism evidence="3 4">
    <name type="scientific">Corynebacterium occultum</name>
    <dbReference type="NCBI Taxonomy" id="2675219"/>
    <lineage>
        <taxon>Bacteria</taxon>
        <taxon>Bacillati</taxon>
        <taxon>Actinomycetota</taxon>
        <taxon>Actinomycetes</taxon>
        <taxon>Mycobacteriales</taxon>
        <taxon>Corynebacteriaceae</taxon>
        <taxon>Corynebacterium</taxon>
    </lineage>
</organism>
<dbReference type="Proteomes" id="UP000424462">
    <property type="component" value="Plasmid pCOCCU"/>
</dbReference>
<accession>A0A6B8WFN2</accession>
<dbReference type="AlphaFoldDB" id="A0A6B8WFN2"/>
<evidence type="ECO:0000256" key="1">
    <source>
        <dbReference type="SAM" id="Coils"/>
    </source>
</evidence>
<evidence type="ECO:0000256" key="2">
    <source>
        <dbReference type="SAM" id="MobiDB-lite"/>
    </source>
</evidence>
<geneLocation type="plasmid" evidence="4">
    <name>pcoccu</name>
</geneLocation>
<evidence type="ECO:0000313" key="4">
    <source>
        <dbReference type="Proteomes" id="UP000424462"/>
    </source>
</evidence>
<keyword evidence="3" id="KW-0614">Plasmid</keyword>
<reference evidence="3 4" key="1">
    <citation type="submission" date="2019-11" db="EMBL/GenBank/DDBJ databases">
        <title>Complete genome sequence of Corynebacterium kalinowskii 1959, a novel Corynebacterium species isolated from soil of a small paddock in Vilsendorf, Germany.</title>
        <authorList>
            <person name="Schaffert L."/>
            <person name="Ruwe M."/>
            <person name="Milse J."/>
            <person name="Hanuschka K."/>
            <person name="Ortseifen V."/>
            <person name="Droste J."/>
            <person name="Brandt D."/>
            <person name="Schlueter L."/>
            <person name="Kutter Y."/>
            <person name="Vinke S."/>
            <person name="Viehoefer P."/>
            <person name="Jacob L."/>
            <person name="Luebke N.-C."/>
            <person name="Schulte-Berndt E."/>
            <person name="Hain C."/>
            <person name="Linder M."/>
            <person name="Schmidt P."/>
            <person name="Wollenschlaeger L."/>
            <person name="Luttermann T."/>
            <person name="Thieme E."/>
            <person name="Hassa J."/>
            <person name="Haak M."/>
            <person name="Wittchen M."/>
            <person name="Mentz A."/>
            <person name="Persicke M."/>
            <person name="Busche T."/>
            <person name="Ruckert C."/>
        </authorList>
    </citation>
    <scope>NUCLEOTIDE SEQUENCE [LARGE SCALE GENOMIC DNA]</scope>
    <source>
        <strain evidence="3 4">2039</strain>
        <plasmid evidence="4">pcoccu</plasmid>
    </source>
</reference>
<dbReference type="KEGG" id="cok:COCCU_14400"/>
<feature type="coiled-coil region" evidence="1">
    <location>
        <begin position="99"/>
        <end position="175"/>
    </location>
</feature>
<protein>
    <submittedName>
        <fullName evidence="3">Uncharacterized protein</fullName>
    </submittedName>
</protein>
<sequence length="211" mass="23068">MTSSAPRARTERALADLLAKEGAQAITVARVRATARVDQALAAEVVRHWREMRRTGAADPAFAPATEEETRAFEALRAVIGQQVLAGRAQQDDTLHQVAKTATEDADQAHQEVTELAEKLEQEQAATTEALAMIAQAEAELTALAKDNERLRHQLETQQHTLEEARSQAAEARGRLSVFEQWFTQQTAQTPTVRSGDSAIPQEQETPSPAP</sequence>
<dbReference type="EMBL" id="CP046456">
    <property type="protein sequence ID" value="QGU08770.1"/>
    <property type="molecule type" value="Genomic_DNA"/>
</dbReference>
<gene>
    <name evidence="3" type="ORF">COCCU_14400</name>
</gene>
<keyword evidence="4" id="KW-1185">Reference proteome</keyword>
<proteinExistence type="predicted"/>
<dbReference type="RefSeq" id="WP_156233035.1">
    <property type="nucleotide sequence ID" value="NZ_CP046456.1"/>
</dbReference>
<evidence type="ECO:0000313" key="3">
    <source>
        <dbReference type="EMBL" id="QGU08770.1"/>
    </source>
</evidence>
<keyword evidence="1" id="KW-0175">Coiled coil</keyword>
<feature type="region of interest" description="Disordered" evidence="2">
    <location>
        <begin position="187"/>
        <end position="211"/>
    </location>
</feature>
<name>A0A6B8WFN2_9CORY</name>